<evidence type="ECO:0000256" key="4">
    <source>
        <dbReference type="RuleBase" id="RU003719"/>
    </source>
</evidence>
<keyword evidence="3" id="KW-0520">NAD</keyword>
<dbReference type="Proteomes" id="UP000749293">
    <property type="component" value="Unassembled WGS sequence"/>
</dbReference>
<organism evidence="7 8">
    <name type="scientific">Geosmithia morbida</name>
    <dbReference type="NCBI Taxonomy" id="1094350"/>
    <lineage>
        <taxon>Eukaryota</taxon>
        <taxon>Fungi</taxon>
        <taxon>Dikarya</taxon>
        <taxon>Ascomycota</taxon>
        <taxon>Pezizomycotina</taxon>
        <taxon>Sordariomycetes</taxon>
        <taxon>Hypocreomycetidae</taxon>
        <taxon>Hypocreales</taxon>
        <taxon>Bionectriaceae</taxon>
        <taxon>Geosmithia</taxon>
    </lineage>
</organism>
<dbReference type="SUPFAM" id="SSF51735">
    <property type="entry name" value="NAD(P)-binding Rossmann-fold domains"/>
    <property type="match status" value="1"/>
</dbReference>
<accession>A0A9P4Z1G3</accession>
<evidence type="ECO:0000259" key="5">
    <source>
        <dbReference type="Pfam" id="PF00389"/>
    </source>
</evidence>
<dbReference type="InterPro" id="IPR006140">
    <property type="entry name" value="D-isomer_DH_NAD-bd"/>
</dbReference>
<dbReference type="PANTHER" id="PTHR43026">
    <property type="entry name" value="2-HYDROXYACID DEHYDROGENASE HOMOLOG 1-RELATED"/>
    <property type="match status" value="1"/>
</dbReference>
<proteinExistence type="inferred from homology"/>
<keyword evidence="8" id="KW-1185">Reference proteome</keyword>
<dbReference type="AlphaFoldDB" id="A0A9P4Z1G3"/>
<reference evidence="7" key="1">
    <citation type="submission" date="2020-03" db="EMBL/GenBank/DDBJ databases">
        <title>Site-based positive gene gene selection in Geosmithia morbida across the United States reveals a broad range of putative effectors and factors for local host and environmental adapation.</title>
        <authorList>
            <person name="Onufrak A."/>
            <person name="Murdoch R.W."/>
            <person name="Gazis R."/>
            <person name="Huff M."/>
            <person name="Staton M."/>
            <person name="Klingeman W."/>
            <person name="Hadziabdic D."/>
        </authorList>
    </citation>
    <scope>NUCLEOTIDE SEQUENCE</scope>
    <source>
        <strain evidence="7">1262</strain>
    </source>
</reference>
<dbReference type="Pfam" id="PF00389">
    <property type="entry name" value="2-Hacid_dh"/>
    <property type="match status" value="1"/>
</dbReference>
<dbReference type="Gene3D" id="3.40.50.720">
    <property type="entry name" value="NAD(P)-binding Rossmann-like Domain"/>
    <property type="match status" value="2"/>
</dbReference>
<evidence type="ECO:0000313" key="8">
    <source>
        <dbReference type="Proteomes" id="UP000749293"/>
    </source>
</evidence>
<dbReference type="SUPFAM" id="SSF52283">
    <property type="entry name" value="Formate/glycerate dehydrogenase catalytic domain-like"/>
    <property type="match status" value="1"/>
</dbReference>
<dbReference type="OrthoDB" id="298012at2759"/>
<evidence type="ECO:0000259" key="6">
    <source>
        <dbReference type="Pfam" id="PF02826"/>
    </source>
</evidence>
<protein>
    <submittedName>
        <fullName evidence="7">D-lactate dehydrogenase</fullName>
    </submittedName>
</protein>
<dbReference type="InterPro" id="IPR006139">
    <property type="entry name" value="D-isomer_2_OHA_DH_cat_dom"/>
</dbReference>
<evidence type="ECO:0000256" key="3">
    <source>
        <dbReference type="ARBA" id="ARBA00023027"/>
    </source>
</evidence>
<dbReference type="CDD" id="cd12183">
    <property type="entry name" value="LDH_like_2"/>
    <property type="match status" value="1"/>
</dbReference>
<dbReference type="InterPro" id="IPR029753">
    <property type="entry name" value="D-isomer_DH_CS"/>
</dbReference>
<dbReference type="PROSITE" id="PS00670">
    <property type="entry name" value="D_2_HYDROXYACID_DH_2"/>
    <property type="match status" value="1"/>
</dbReference>
<comment type="caution">
    <text evidence="7">The sequence shown here is derived from an EMBL/GenBank/DDBJ whole genome shotgun (WGS) entry which is preliminary data.</text>
</comment>
<gene>
    <name evidence="7" type="ORF">GMORB2_0688</name>
</gene>
<dbReference type="GeneID" id="55966918"/>
<evidence type="ECO:0000313" key="7">
    <source>
        <dbReference type="EMBL" id="KAF4126951.1"/>
    </source>
</evidence>
<evidence type="ECO:0000256" key="2">
    <source>
        <dbReference type="ARBA" id="ARBA00023002"/>
    </source>
</evidence>
<dbReference type="EMBL" id="JAANYQ010000001">
    <property type="protein sequence ID" value="KAF4126951.1"/>
    <property type="molecule type" value="Genomic_DNA"/>
</dbReference>
<keyword evidence="2 4" id="KW-0560">Oxidoreductase</keyword>
<sequence>MATTLAVFSTKPYDRRYLEEAHAANEASSAISITFHDVPLNRETVSLATGVQAVCAFVNDTLDSVVIDSLARQGVRAILLRCAGFNHVDLEAAARRGIMVSNVPSYSPEAVAEFAVALMQTLNRSTHRAYNRVREANFSLNGLLGMTLHGKTAGLIGTGKIGLATARIMRGFGCHVLAYDPFPTAALTDIDGCSYVDDLDDLLARSDIVSLHCPLMESTRHVIDERSIRRMRRGVLIVNTSRGGLIKTDDLIQGLKDRHIGGAALDVYEGEADLFYEDHSGDIVSDDVIMRLTTFHNVIVTGHQAFFTAEALREIADCTLGSLVEFVRTGTCAKSLTAGVGEGKRSSHPPLPVRNV</sequence>
<dbReference type="InterPro" id="IPR036291">
    <property type="entry name" value="NAD(P)-bd_dom_sf"/>
</dbReference>
<feature type="domain" description="D-isomer specific 2-hydroxyacid dehydrogenase NAD-binding" evidence="6">
    <location>
        <begin position="116"/>
        <end position="305"/>
    </location>
</feature>
<dbReference type="RefSeq" id="XP_035325603.1">
    <property type="nucleotide sequence ID" value="XM_035462673.1"/>
</dbReference>
<name>A0A9P4Z1G3_9HYPO</name>
<dbReference type="GO" id="GO:0051287">
    <property type="term" value="F:NAD binding"/>
    <property type="evidence" value="ECO:0007669"/>
    <property type="project" value="InterPro"/>
</dbReference>
<dbReference type="GO" id="GO:0008720">
    <property type="term" value="F:D-lactate dehydrogenase (NAD+) activity"/>
    <property type="evidence" value="ECO:0007669"/>
    <property type="project" value="TreeGrafter"/>
</dbReference>
<dbReference type="InterPro" id="IPR058205">
    <property type="entry name" value="D-LDH-like"/>
</dbReference>
<evidence type="ECO:0000256" key="1">
    <source>
        <dbReference type="ARBA" id="ARBA00005854"/>
    </source>
</evidence>
<feature type="domain" description="D-isomer specific 2-hydroxyacid dehydrogenase catalytic" evidence="5">
    <location>
        <begin position="7"/>
        <end position="334"/>
    </location>
</feature>
<comment type="similarity">
    <text evidence="1 4">Belongs to the D-isomer specific 2-hydroxyacid dehydrogenase family.</text>
</comment>
<dbReference type="PANTHER" id="PTHR43026:SF1">
    <property type="entry name" value="2-HYDROXYACID DEHYDROGENASE HOMOLOG 1-RELATED"/>
    <property type="match status" value="1"/>
</dbReference>
<dbReference type="Pfam" id="PF02826">
    <property type="entry name" value="2-Hacid_dh_C"/>
    <property type="match status" value="1"/>
</dbReference>